<evidence type="ECO:0000256" key="10">
    <source>
        <dbReference type="ARBA" id="ARBA00022917"/>
    </source>
</evidence>
<dbReference type="OrthoDB" id="5844513at2759"/>
<keyword evidence="9" id="KW-0694">RNA-binding</keyword>
<keyword evidence="8 14" id="KW-0067">ATP-binding</keyword>
<evidence type="ECO:0000256" key="13">
    <source>
        <dbReference type="ARBA" id="ARBA00047364"/>
    </source>
</evidence>
<keyword evidence="7 14" id="KW-0547">Nucleotide-binding</keyword>
<dbReference type="SUPFAM" id="SSF47323">
    <property type="entry name" value="Anticodon-binding domain of a subclass of class I aminoacyl-tRNA synthetases"/>
    <property type="match status" value="1"/>
</dbReference>
<evidence type="ECO:0000256" key="1">
    <source>
        <dbReference type="ARBA" id="ARBA00004496"/>
    </source>
</evidence>
<reference evidence="18 19" key="1">
    <citation type="submission" date="2020-03" db="EMBL/GenBank/DDBJ databases">
        <title>Draft Genome Sequence of Cudoniella acicularis.</title>
        <authorList>
            <person name="Buettner E."/>
            <person name="Kellner H."/>
        </authorList>
    </citation>
    <scope>NUCLEOTIDE SEQUENCE [LARGE SCALE GENOMIC DNA]</scope>
    <source>
        <strain evidence="18 19">DSM 108380</strain>
    </source>
</reference>
<feature type="compositionally biased region" description="Basic and acidic residues" evidence="15">
    <location>
        <begin position="602"/>
        <end position="614"/>
    </location>
</feature>
<evidence type="ECO:0000313" key="19">
    <source>
        <dbReference type="Proteomes" id="UP000566819"/>
    </source>
</evidence>
<keyword evidence="4" id="KW-0963">Cytoplasm</keyword>
<dbReference type="PROSITE" id="PS00178">
    <property type="entry name" value="AA_TRNA_LIGASE_I"/>
    <property type="match status" value="1"/>
</dbReference>
<dbReference type="Proteomes" id="UP000566819">
    <property type="component" value="Unassembled WGS sequence"/>
</dbReference>
<evidence type="ECO:0000256" key="4">
    <source>
        <dbReference type="ARBA" id="ARBA00022490"/>
    </source>
</evidence>
<dbReference type="SUPFAM" id="SSF52374">
    <property type="entry name" value="Nucleotidylyl transferase"/>
    <property type="match status" value="1"/>
</dbReference>
<accession>A0A8H4VKY6</accession>
<evidence type="ECO:0000256" key="3">
    <source>
        <dbReference type="ARBA" id="ARBA00012838"/>
    </source>
</evidence>
<comment type="similarity">
    <text evidence="2 14">Belongs to the class-I aminoacyl-tRNA synthetase family.</text>
</comment>
<dbReference type="GO" id="GO:0004825">
    <property type="term" value="F:methionine-tRNA ligase activity"/>
    <property type="evidence" value="ECO:0007669"/>
    <property type="project" value="UniProtKB-EC"/>
</dbReference>
<evidence type="ECO:0000313" key="18">
    <source>
        <dbReference type="EMBL" id="KAF4613422.1"/>
    </source>
</evidence>
<evidence type="ECO:0000256" key="9">
    <source>
        <dbReference type="ARBA" id="ARBA00022884"/>
    </source>
</evidence>
<dbReference type="InterPro" id="IPR041872">
    <property type="entry name" value="Anticodon_Met"/>
</dbReference>
<dbReference type="InterPro" id="IPR009080">
    <property type="entry name" value="tRNAsynth_Ia_anticodon-bd"/>
</dbReference>
<keyword evidence="19" id="KW-1185">Reference proteome</keyword>
<name>A0A8H4VKY6_9HELO</name>
<dbReference type="InterPro" id="IPR029038">
    <property type="entry name" value="MetRS_Zn"/>
</dbReference>
<dbReference type="Gene3D" id="2.20.28.20">
    <property type="entry name" value="Methionyl-tRNA synthetase, Zn-domain"/>
    <property type="match status" value="1"/>
</dbReference>
<evidence type="ECO:0000259" key="17">
    <source>
        <dbReference type="Pfam" id="PF19303"/>
    </source>
</evidence>
<dbReference type="PANTHER" id="PTHR45765:SF1">
    <property type="entry name" value="METHIONINE--TRNA LIGASE, CYTOPLASMIC"/>
    <property type="match status" value="1"/>
</dbReference>
<dbReference type="Pfam" id="PF19303">
    <property type="entry name" value="Anticodon_3"/>
    <property type="match status" value="1"/>
</dbReference>
<evidence type="ECO:0000256" key="12">
    <source>
        <dbReference type="ARBA" id="ARBA00030904"/>
    </source>
</evidence>
<dbReference type="InterPro" id="IPR014758">
    <property type="entry name" value="Met-tRNA_synth"/>
</dbReference>
<dbReference type="InterPro" id="IPR015413">
    <property type="entry name" value="Methionyl/Leucyl_tRNA_Synth"/>
</dbReference>
<dbReference type="Pfam" id="PF09334">
    <property type="entry name" value="tRNA-synt_1g"/>
    <property type="match status" value="1"/>
</dbReference>
<dbReference type="PANTHER" id="PTHR45765">
    <property type="entry name" value="METHIONINE--TRNA LIGASE"/>
    <property type="match status" value="1"/>
</dbReference>
<sequence>MAEELGSASPSLCPSPSPVLPQAGKRNILITSALPYVNNVPHLGNLIGSVLSADVFSRYCKGRGLKALYVCGTDEYGTTSETRALVENCTPQELCDKYHVIHAAVYKWFNIGFDIFGRTTTNLQTDITRDIFLKLNRNGFLKERMTTQLYCERHHSFLADRLVEGECPFCSFVDARGDQCDSCGRLLDPTDLKKSRCKIDGTTPVTKDTKHIFLELDKLQPEIESFFQHSATKGAWSSNGKEITTAWLKEGLKPRSITRDMKWGTEVPLPGYEDKVIYPWFDACIGYMSITAQYTDQWEKWWRNPEEVQLYQFIGKDNVAFHSVIFPGTQIGTRDTFTKIHHLSTTEYLTYEGGKFSKSRGVGVFGDSAQQTGVPSDVWRYYLLSHRPETSDSEFNWDTFIASNNNLLLKNLGNYVSRVVKFVNSKNFNNVMPNYAESAEYSFETSKDEINTLLAEYNQAMDAVKFRAGLSIILQMSQKGNTFLQSNGLDNKLAENDPIKCAAVIGFAINLIHLLASIIAPFMPETANSMNTMLCAEPLPILDHWAADSIKPGHEIGKAVYLFSLINPEKGQEWREMFGSEEAKKVKEEEAKRKAVKKAAKRAAESAPKEAVEE</sequence>
<keyword evidence="6 14" id="KW-0436">Ligase</keyword>
<dbReference type="FunFam" id="2.20.28.20:FF:000001">
    <property type="entry name" value="Methionine--tRNA ligase"/>
    <property type="match status" value="1"/>
</dbReference>
<evidence type="ECO:0000256" key="8">
    <source>
        <dbReference type="ARBA" id="ARBA00022840"/>
    </source>
</evidence>
<feature type="compositionally biased region" description="Basic and acidic residues" evidence="15">
    <location>
        <begin position="580"/>
        <end position="593"/>
    </location>
</feature>
<feature type="region of interest" description="Disordered" evidence="15">
    <location>
        <begin position="580"/>
        <end position="614"/>
    </location>
</feature>
<keyword evidence="5" id="KW-0820">tRNA-binding</keyword>
<comment type="subcellular location">
    <subcellularLocation>
        <location evidence="1">Cytoplasm</location>
    </subcellularLocation>
</comment>
<dbReference type="GO" id="GO:0006431">
    <property type="term" value="P:methionyl-tRNA aminoacylation"/>
    <property type="evidence" value="ECO:0007669"/>
    <property type="project" value="InterPro"/>
</dbReference>
<feature type="domain" description="Methionyl-tRNA synthetase anticodon-binding" evidence="17">
    <location>
        <begin position="447"/>
        <end position="581"/>
    </location>
</feature>
<evidence type="ECO:0000256" key="15">
    <source>
        <dbReference type="SAM" id="MobiDB-lite"/>
    </source>
</evidence>
<dbReference type="SUPFAM" id="SSF57770">
    <property type="entry name" value="Methionyl-tRNA synthetase (MetRS), Zn-domain"/>
    <property type="match status" value="1"/>
</dbReference>
<dbReference type="CDD" id="cd00814">
    <property type="entry name" value="MetRS_core"/>
    <property type="match status" value="1"/>
</dbReference>
<protein>
    <recommendedName>
        <fullName evidence="3">methionine--tRNA ligase</fullName>
        <ecNumber evidence="3">6.1.1.10</ecNumber>
    </recommendedName>
    <alternativeName>
        <fullName evidence="12">Methionyl-tRNA synthetase</fullName>
    </alternativeName>
</protein>
<keyword evidence="10 14" id="KW-0648">Protein biosynthesis</keyword>
<dbReference type="GO" id="GO:0000049">
    <property type="term" value="F:tRNA binding"/>
    <property type="evidence" value="ECO:0007669"/>
    <property type="project" value="UniProtKB-KW"/>
</dbReference>
<dbReference type="PRINTS" id="PR01041">
    <property type="entry name" value="TRNASYNTHMET"/>
</dbReference>
<evidence type="ECO:0000256" key="5">
    <source>
        <dbReference type="ARBA" id="ARBA00022555"/>
    </source>
</evidence>
<evidence type="ECO:0000259" key="16">
    <source>
        <dbReference type="Pfam" id="PF09334"/>
    </source>
</evidence>
<dbReference type="InterPro" id="IPR023458">
    <property type="entry name" value="Met-tRNA_ligase_1"/>
</dbReference>
<dbReference type="AlphaFoldDB" id="A0A8H4VKY6"/>
<feature type="domain" description="Methionyl/Leucyl tRNA synthetase" evidence="16">
    <location>
        <begin position="28"/>
        <end position="419"/>
    </location>
</feature>
<dbReference type="InterPro" id="IPR014729">
    <property type="entry name" value="Rossmann-like_a/b/a_fold"/>
</dbReference>
<dbReference type="InterPro" id="IPR001412">
    <property type="entry name" value="aa-tRNA-synth_I_CS"/>
</dbReference>
<keyword evidence="11 14" id="KW-0030">Aminoacyl-tRNA synthetase</keyword>
<dbReference type="EMBL" id="JAAMPI010002424">
    <property type="protein sequence ID" value="KAF4613422.1"/>
    <property type="molecule type" value="Genomic_DNA"/>
</dbReference>
<dbReference type="GO" id="GO:0005524">
    <property type="term" value="F:ATP binding"/>
    <property type="evidence" value="ECO:0007669"/>
    <property type="project" value="UniProtKB-KW"/>
</dbReference>
<gene>
    <name evidence="18" type="ORF">G7Y89_g15465</name>
</gene>
<dbReference type="NCBIfam" id="TIGR00398">
    <property type="entry name" value="metG"/>
    <property type="match status" value="1"/>
</dbReference>
<dbReference type="Gene3D" id="1.10.730.10">
    <property type="entry name" value="Isoleucyl-tRNA Synthetase, Domain 1"/>
    <property type="match status" value="1"/>
</dbReference>
<organism evidence="18 19">
    <name type="scientific">Cudoniella acicularis</name>
    <dbReference type="NCBI Taxonomy" id="354080"/>
    <lineage>
        <taxon>Eukaryota</taxon>
        <taxon>Fungi</taxon>
        <taxon>Dikarya</taxon>
        <taxon>Ascomycota</taxon>
        <taxon>Pezizomycotina</taxon>
        <taxon>Leotiomycetes</taxon>
        <taxon>Helotiales</taxon>
        <taxon>Tricladiaceae</taxon>
        <taxon>Cudoniella</taxon>
    </lineage>
</organism>
<dbReference type="GO" id="GO:0005829">
    <property type="term" value="C:cytosol"/>
    <property type="evidence" value="ECO:0007669"/>
    <property type="project" value="TreeGrafter"/>
</dbReference>
<evidence type="ECO:0000256" key="11">
    <source>
        <dbReference type="ARBA" id="ARBA00023146"/>
    </source>
</evidence>
<evidence type="ECO:0000256" key="2">
    <source>
        <dbReference type="ARBA" id="ARBA00005594"/>
    </source>
</evidence>
<dbReference type="FunFam" id="1.10.730.10:FF:000031">
    <property type="entry name" value="Putative Methionyl-tRNA synthetase"/>
    <property type="match status" value="1"/>
</dbReference>
<evidence type="ECO:0000256" key="14">
    <source>
        <dbReference type="RuleBase" id="RU363039"/>
    </source>
</evidence>
<evidence type="ECO:0000256" key="7">
    <source>
        <dbReference type="ARBA" id="ARBA00022741"/>
    </source>
</evidence>
<evidence type="ECO:0000256" key="6">
    <source>
        <dbReference type="ARBA" id="ARBA00022598"/>
    </source>
</evidence>
<comment type="caution">
    <text evidence="18">The sequence shown here is derived from an EMBL/GenBank/DDBJ whole genome shotgun (WGS) entry which is preliminary data.</text>
</comment>
<dbReference type="GO" id="GO:0017101">
    <property type="term" value="C:aminoacyl-tRNA synthetase multienzyme complex"/>
    <property type="evidence" value="ECO:0007669"/>
    <property type="project" value="TreeGrafter"/>
</dbReference>
<proteinExistence type="inferred from homology"/>
<comment type="catalytic activity">
    <reaction evidence="13">
        <text>tRNA(Met) + L-methionine + ATP = L-methionyl-tRNA(Met) + AMP + diphosphate</text>
        <dbReference type="Rhea" id="RHEA:13481"/>
        <dbReference type="Rhea" id="RHEA-COMP:9667"/>
        <dbReference type="Rhea" id="RHEA-COMP:9698"/>
        <dbReference type="ChEBI" id="CHEBI:30616"/>
        <dbReference type="ChEBI" id="CHEBI:33019"/>
        <dbReference type="ChEBI" id="CHEBI:57844"/>
        <dbReference type="ChEBI" id="CHEBI:78442"/>
        <dbReference type="ChEBI" id="CHEBI:78530"/>
        <dbReference type="ChEBI" id="CHEBI:456215"/>
        <dbReference type="EC" id="6.1.1.10"/>
    </reaction>
</comment>
<dbReference type="EC" id="6.1.1.10" evidence="3"/>
<dbReference type="Gene3D" id="3.40.50.620">
    <property type="entry name" value="HUPs"/>
    <property type="match status" value="1"/>
</dbReference>
<dbReference type="InterPro" id="IPR033911">
    <property type="entry name" value="MetRS_core"/>
</dbReference>